<reference evidence="3 4" key="1">
    <citation type="submission" date="2019-03" db="EMBL/GenBank/DDBJ databases">
        <title>Genomics of glacier-inhabiting Cryobacterium strains.</title>
        <authorList>
            <person name="Liu Q."/>
            <person name="Xin Y.-H."/>
        </authorList>
    </citation>
    <scope>NUCLEOTIDE SEQUENCE [LARGE SCALE GENOMIC DNA]</scope>
    <source>
        <strain evidence="3 4">Sr36</strain>
    </source>
</reference>
<evidence type="ECO:0000313" key="3">
    <source>
        <dbReference type="EMBL" id="TFD67934.1"/>
    </source>
</evidence>
<feature type="domain" description="PH" evidence="2">
    <location>
        <begin position="42"/>
        <end position="141"/>
    </location>
</feature>
<comment type="caution">
    <text evidence="3">The sequence shown here is derived from an EMBL/GenBank/DDBJ whole genome shotgun (WGS) entry which is preliminary data.</text>
</comment>
<evidence type="ECO:0000259" key="2">
    <source>
        <dbReference type="Pfam" id="PF25362"/>
    </source>
</evidence>
<evidence type="ECO:0000313" key="4">
    <source>
        <dbReference type="Proteomes" id="UP000298154"/>
    </source>
</evidence>
<evidence type="ECO:0000256" key="1">
    <source>
        <dbReference type="SAM" id="Phobius"/>
    </source>
</evidence>
<sequence length="179" mass="19139">MDRTFPTIITALVLLGVLILMWRSWRNRSRRDASLTAGYPMPGTAGVTLASAEVYYVATTPRDAPLERLAISGLGFRARAAVTVTDAGIALDLDGNQPVFVPAGSIDAVGSAQVAIDRAVETDGLVRLSWRLAAGGAADTVDRRAVDSFIRIIHPNDRARLVDSIRTITALAHQDESEA</sequence>
<feature type="transmembrane region" description="Helical" evidence="1">
    <location>
        <begin position="6"/>
        <end position="25"/>
    </location>
</feature>
<gene>
    <name evidence="3" type="ORF">E3T47_04870</name>
</gene>
<keyword evidence="1" id="KW-0812">Transmembrane</keyword>
<dbReference type="InterPro" id="IPR057446">
    <property type="entry name" value="PH_bac"/>
</dbReference>
<accession>A0A4R9AQL8</accession>
<name>A0A4R9AQL8_9MICO</name>
<dbReference type="OrthoDB" id="3826692at2"/>
<dbReference type="Pfam" id="PF25362">
    <property type="entry name" value="bPH_11"/>
    <property type="match status" value="1"/>
</dbReference>
<organism evidence="3 4">
    <name type="scientific">Cryobacterium ruanii</name>
    <dbReference type="NCBI Taxonomy" id="1259197"/>
    <lineage>
        <taxon>Bacteria</taxon>
        <taxon>Bacillati</taxon>
        <taxon>Actinomycetota</taxon>
        <taxon>Actinomycetes</taxon>
        <taxon>Micrococcales</taxon>
        <taxon>Microbacteriaceae</taxon>
        <taxon>Cryobacterium</taxon>
    </lineage>
</organism>
<dbReference type="EMBL" id="SOHK01000007">
    <property type="protein sequence ID" value="TFD67934.1"/>
    <property type="molecule type" value="Genomic_DNA"/>
</dbReference>
<keyword evidence="1" id="KW-0472">Membrane</keyword>
<keyword evidence="1" id="KW-1133">Transmembrane helix</keyword>
<dbReference type="Proteomes" id="UP000298154">
    <property type="component" value="Unassembled WGS sequence"/>
</dbReference>
<dbReference type="RefSeq" id="WP_134554775.1">
    <property type="nucleotide sequence ID" value="NZ_SOHK01000007.1"/>
</dbReference>
<keyword evidence="4" id="KW-1185">Reference proteome</keyword>
<proteinExistence type="predicted"/>
<dbReference type="AlphaFoldDB" id="A0A4R9AQL8"/>
<protein>
    <recommendedName>
        <fullName evidence="2">PH domain-containing protein</fullName>
    </recommendedName>
</protein>